<evidence type="ECO:0000256" key="1">
    <source>
        <dbReference type="ARBA" id="ARBA00022741"/>
    </source>
</evidence>
<dbReference type="AlphaFoldDB" id="A0A8J3ZGZ0"/>
<gene>
    <name evidence="4" type="ORF">Vau01_114630</name>
</gene>
<name>A0A8J3ZGZ0_9ACTN</name>
<dbReference type="GO" id="GO:0003677">
    <property type="term" value="F:DNA binding"/>
    <property type="evidence" value="ECO:0007669"/>
    <property type="project" value="InterPro"/>
</dbReference>
<dbReference type="PANTHER" id="PTHR16305">
    <property type="entry name" value="TESTICULAR SOLUBLE ADENYLYL CYCLASE"/>
    <property type="match status" value="1"/>
</dbReference>
<dbReference type="SMART" id="SM00421">
    <property type="entry name" value="HTH_LUXR"/>
    <property type="match status" value="1"/>
</dbReference>
<evidence type="ECO:0000259" key="3">
    <source>
        <dbReference type="PROSITE" id="PS50043"/>
    </source>
</evidence>
<dbReference type="SUPFAM" id="SSF46894">
    <property type="entry name" value="C-terminal effector domain of the bipartite response regulators"/>
    <property type="match status" value="1"/>
</dbReference>
<dbReference type="GO" id="GO:0005737">
    <property type="term" value="C:cytoplasm"/>
    <property type="evidence" value="ECO:0007669"/>
    <property type="project" value="TreeGrafter"/>
</dbReference>
<accession>A0A8J3ZGZ0</accession>
<keyword evidence="5" id="KW-1185">Reference proteome</keyword>
<dbReference type="GO" id="GO:0004016">
    <property type="term" value="F:adenylate cyclase activity"/>
    <property type="evidence" value="ECO:0007669"/>
    <property type="project" value="TreeGrafter"/>
</dbReference>
<evidence type="ECO:0000313" key="5">
    <source>
        <dbReference type="Proteomes" id="UP000612585"/>
    </source>
</evidence>
<sequence>MPLVSVAMVERDDECLALGSAVREAWAGSGSVVLVHGEAGIGKSSLVRTIPDLLPSRGRLLVGYCDDLATPRVFGPLRDLAGRVGAPLTRALRRGDRDEVLQALRDEFGWASNPTVLVIEDAHWADEGTLDALRYLVRRIAGLPLALVLTYRDVEVETGHPLRHVLGLAAGQERTRRLHLAPLSREAVRALGARARWSRTDADEVFAVTAGNPYFVTEILAAGDVSAVPVTIADSVRARTARLGPAALDVVEQLAVVPAAVPLPLLETLAPAGLPLLEGAERRGLLTVTPSHVTFRHELTRRAVVDSMPATRRVVANRVVLAALLAQPEVEVSRVVHHAVQAGDTDTIVHYGQIAAREAVAAGAHREAAAHLRLVLTQPRQWDAGTEADLWEALAVEDYVIGAAIDETLAAIRRALALRRGADPRSRGQTLRWLSRLCWWAGDPDGANAAADEAIAVLGPAGDDDLLAMAFSNRAQLQTLAGRDADAISAAGRAIALGRDNPAVLSHALNSLANTLFRMEHPDAFARMRESLRVALDADEPENACRAYLNLIEHEVVQLRLDDARAHAAEAIGYAERVEFTTYLWSLRAALAKVHLAAGDLALVEPEAASESHGWPISRCNALIVIGRARARRGDAGAVDLLREARDIALRMRESQWIAPATTALAEALALDGDPTSVEAEMVEAYEQARQFGVLARQAELVYWLRRYGRPVRHHGLRHPYALLADGRWREAADVWHAAGFRYEYALALSESPDPADHLVALSTLDAIGAAPLARQIRARLKTLGVSRIPRGPAPRTRRNPAGLTGRQTQVMRLLIEGLTNAEIADALVLSIRTVDSHVAAVLGKLGSRTRRDVAARAADLGLTPGP</sequence>
<dbReference type="Gene3D" id="1.10.10.10">
    <property type="entry name" value="Winged helix-like DNA-binding domain superfamily/Winged helix DNA-binding domain"/>
    <property type="match status" value="1"/>
</dbReference>
<proteinExistence type="predicted"/>
<dbReference type="Gene3D" id="1.25.40.10">
    <property type="entry name" value="Tetratricopeptide repeat domain"/>
    <property type="match status" value="1"/>
</dbReference>
<organism evidence="4 5">
    <name type="scientific">Virgisporangium aurantiacum</name>
    <dbReference type="NCBI Taxonomy" id="175570"/>
    <lineage>
        <taxon>Bacteria</taxon>
        <taxon>Bacillati</taxon>
        <taxon>Actinomycetota</taxon>
        <taxon>Actinomycetes</taxon>
        <taxon>Micromonosporales</taxon>
        <taxon>Micromonosporaceae</taxon>
        <taxon>Virgisporangium</taxon>
    </lineage>
</organism>
<comment type="caution">
    <text evidence="4">The sequence shown here is derived from an EMBL/GenBank/DDBJ whole genome shotgun (WGS) entry which is preliminary data.</text>
</comment>
<reference evidence="4" key="1">
    <citation type="submission" date="2021-01" db="EMBL/GenBank/DDBJ databases">
        <title>Whole genome shotgun sequence of Virgisporangium aurantiacum NBRC 16421.</title>
        <authorList>
            <person name="Komaki H."/>
            <person name="Tamura T."/>
        </authorList>
    </citation>
    <scope>NUCLEOTIDE SEQUENCE</scope>
    <source>
        <strain evidence="4">NBRC 16421</strain>
    </source>
</reference>
<dbReference type="PROSITE" id="PS00622">
    <property type="entry name" value="HTH_LUXR_1"/>
    <property type="match status" value="1"/>
</dbReference>
<dbReference type="GO" id="GO:0005524">
    <property type="term" value="F:ATP binding"/>
    <property type="evidence" value="ECO:0007669"/>
    <property type="project" value="UniProtKB-KW"/>
</dbReference>
<dbReference type="Pfam" id="PF00196">
    <property type="entry name" value="GerE"/>
    <property type="match status" value="1"/>
</dbReference>
<dbReference type="SUPFAM" id="SSF52540">
    <property type="entry name" value="P-loop containing nucleoside triphosphate hydrolases"/>
    <property type="match status" value="1"/>
</dbReference>
<dbReference type="SUPFAM" id="SSF48452">
    <property type="entry name" value="TPR-like"/>
    <property type="match status" value="1"/>
</dbReference>
<dbReference type="Gene3D" id="3.40.50.300">
    <property type="entry name" value="P-loop containing nucleotide triphosphate hydrolases"/>
    <property type="match status" value="1"/>
</dbReference>
<feature type="domain" description="HTH luxR-type" evidence="3">
    <location>
        <begin position="797"/>
        <end position="862"/>
    </location>
</feature>
<keyword evidence="1" id="KW-0547">Nucleotide-binding</keyword>
<dbReference type="Proteomes" id="UP000612585">
    <property type="component" value="Unassembled WGS sequence"/>
</dbReference>
<keyword evidence="2" id="KW-0067">ATP-binding</keyword>
<dbReference type="InterPro" id="IPR000792">
    <property type="entry name" value="Tscrpt_reg_LuxR_C"/>
</dbReference>
<evidence type="ECO:0000313" key="4">
    <source>
        <dbReference type="EMBL" id="GIJ63947.1"/>
    </source>
</evidence>
<dbReference type="InterPro" id="IPR027417">
    <property type="entry name" value="P-loop_NTPase"/>
</dbReference>
<evidence type="ECO:0000256" key="2">
    <source>
        <dbReference type="ARBA" id="ARBA00022840"/>
    </source>
</evidence>
<dbReference type="CDD" id="cd06170">
    <property type="entry name" value="LuxR_C_like"/>
    <property type="match status" value="1"/>
</dbReference>
<dbReference type="InterPro" id="IPR041664">
    <property type="entry name" value="AAA_16"/>
</dbReference>
<dbReference type="GO" id="GO:0006355">
    <property type="term" value="P:regulation of DNA-templated transcription"/>
    <property type="evidence" value="ECO:0007669"/>
    <property type="project" value="InterPro"/>
</dbReference>
<dbReference type="EMBL" id="BOPG01000105">
    <property type="protein sequence ID" value="GIJ63947.1"/>
    <property type="molecule type" value="Genomic_DNA"/>
</dbReference>
<dbReference type="InterPro" id="IPR016032">
    <property type="entry name" value="Sig_transdc_resp-reg_C-effctor"/>
</dbReference>
<dbReference type="PROSITE" id="PS50043">
    <property type="entry name" value="HTH_LUXR_2"/>
    <property type="match status" value="1"/>
</dbReference>
<dbReference type="PANTHER" id="PTHR16305:SF35">
    <property type="entry name" value="TRANSCRIPTIONAL ACTIVATOR DOMAIN"/>
    <property type="match status" value="1"/>
</dbReference>
<dbReference type="InterPro" id="IPR011990">
    <property type="entry name" value="TPR-like_helical_dom_sf"/>
</dbReference>
<dbReference type="PRINTS" id="PR00038">
    <property type="entry name" value="HTHLUXR"/>
</dbReference>
<protein>
    <submittedName>
        <fullName evidence="4">LuxR family transcriptional regulator</fullName>
    </submittedName>
</protein>
<dbReference type="Pfam" id="PF13191">
    <property type="entry name" value="AAA_16"/>
    <property type="match status" value="1"/>
</dbReference>
<dbReference type="InterPro" id="IPR036388">
    <property type="entry name" value="WH-like_DNA-bd_sf"/>
</dbReference>